<evidence type="ECO:0000256" key="1">
    <source>
        <dbReference type="ARBA" id="ARBA00005495"/>
    </source>
</evidence>
<dbReference type="PROSITE" id="PS51891">
    <property type="entry name" value="CENP_V_GFA"/>
    <property type="match status" value="1"/>
</dbReference>
<gene>
    <name evidence="6" type="ORF">QO231_16305</name>
</gene>
<dbReference type="Gene3D" id="3.90.1590.10">
    <property type="entry name" value="glutathione-dependent formaldehyde- activating enzyme (gfa)"/>
    <property type="match status" value="1"/>
</dbReference>
<comment type="similarity">
    <text evidence="1">Belongs to the Gfa family.</text>
</comment>
<dbReference type="SUPFAM" id="SSF51316">
    <property type="entry name" value="Mss4-like"/>
    <property type="match status" value="1"/>
</dbReference>
<evidence type="ECO:0000256" key="2">
    <source>
        <dbReference type="ARBA" id="ARBA00022723"/>
    </source>
</evidence>
<sequence length="176" mass="19414">MTQPHNSKDHADATRPVSLPCEGGCTCGQVRYRLLATPLITHGCHCSLCQRQTGTAFATNALVEAENIEVLSGDLESLKVASPSGQGQTITRCATCRVAVWSCYHRNEMNERIRFLRVGTLDDPTPFPPDIHIFTSTKLPWLLLPKNVPAVAEFYRIGETWSHDSLARRAKVLKAG</sequence>
<accession>A0ABU3VGU2</accession>
<keyword evidence="2" id="KW-0479">Metal-binding</keyword>
<keyword evidence="7" id="KW-1185">Reference proteome</keyword>
<dbReference type="EMBL" id="JASMWN010000014">
    <property type="protein sequence ID" value="MDU9005406.1"/>
    <property type="molecule type" value="Genomic_DNA"/>
</dbReference>
<keyword evidence="3" id="KW-0862">Zinc</keyword>
<dbReference type="PANTHER" id="PTHR33337">
    <property type="entry name" value="GFA DOMAIN-CONTAINING PROTEIN"/>
    <property type="match status" value="1"/>
</dbReference>
<proteinExistence type="inferred from homology"/>
<feature type="domain" description="CENP-V/GFA" evidence="5">
    <location>
        <begin position="21"/>
        <end position="142"/>
    </location>
</feature>
<dbReference type="RefSeq" id="WP_316778705.1">
    <property type="nucleotide sequence ID" value="NZ_JASMWN010000014.1"/>
</dbReference>
<dbReference type="InterPro" id="IPR006913">
    <property type="entry name" value="CENP-V/GFA"/>
</dbReference>
<dbReference type="PANTHER" id="PTHR33337:SF33">
    <property type="entry name" value="CENP-V_GFA DOMAIN-CONTAINING PROTEIN"/>
    <property type="match status" value="1"/>
</dbReference>
<evidence type="ECO:0000259" key="5">
    <source>
        <dbReference type="PROSITE" id="PS51891"/>
    </source>
</evidence>
<keyword evidence="4" id="KW-0456">Lyase</keyword>
<organism evidence="6 7">
    <name type="scientific">Sedimentitalea todarodis</name>
    <dbReference type="NCBI Taxonomy" id="1631240"/>
    <lineage>
        <taxon>Bacteria</taxon>
        <taxon>Pseudomonadati</taxon>
        <taxon>Pseudomonadota</taxon>
        <taxon>Alphaproteobacteria</taxon>
        <taxon>Rhodobacterales</taxon>
        <taxon>Paracoccaceae</taxon>
        <taxon>Sedimentitalea</taxon>
    </lineage>
</organism>
<evidence type="ECO:0000313" key="6">
    <source>
        <dbReference type="EMBL" id="MDU9005406.1"/>
    </source>
</evidence>
<evidence type="ECO:0000256" key="4">
    <source>
        <dbReference type="ARBA" id="ARBA00023239"/>
    </source>
</evidence>
<evidence type="ECO:0000256" key="3">
    <source>
        <dbReference type="ARBA" id="ARBA00022833"/>
    </source>
</evidence>
<evidence type="ECO:0000313" key="7">
    <source>
        <dbReference type="Proteomes" id="UP001255416"/>
    </source>
</evidence>
<dbReference type="Proteomes" id="UP001255416">
    <property type="component" value="Unassembled WGS sequence"/>
</dbReference>
<comment type="caution">
    <text evidence="6">The sequence shown here is derived from an EMBL/GenBank/DDBJ whole genome shotgun (WGS) entry which is preliminary data.</text>
</comment>
<reference evidence="7" key="1">
    <citation type="submission" date="2023-05" db="EMBL/GenBank/DDBJ databases">
        <title>Sedimentitalea sp. nov. JM2-8.</title>
        <authorList>
            <person name="Huang J."/>
        </authorList>
    </citation>
    <scope>NUCLEOTIDE SEQUENCE [LARGE SCALE GENOMIC DNA]</scope>
    <source>
        <strain evidence="7">KHS03</strain>
    </source>
</reference>
<dbReference type="InterPro" id="IPR011057">
    <property type="entry name" value="Mss4-like_sf"/>
</dbReference>
<protein>
    <submittedName>
        <fullName evidence="6">GFA family protein</fullName>
    </submittedName>
</protein>
<name>A0ABU3VGU2_9RHOB</name>
<dbReference type="Pfam" id="PF04828">
    <property type="entry name" value="GFA"/>
    <property type="match status" value="1"/>
</dbReference>